<reference evidence="3" key="1">
    <citation type="submission" date="2021-02" db="EMBL/GenBank/DDBJ databases">
        <authorList>
            <person name="Nowell W R."/>
        </authorList>
    </citation>
    <scope>NUCLEOTIDE SEQUENCE</scope>
</reference>
<keyword evidence="1" id="KW-0732">Signal</keyword>
<evidence type="ECO:0000313" key="3">
    <source>
        <dbReference type="EMBL" id="CAF1531490.1"/>
    </source>
</evidence>
<proteinExistence type="predicted"/>
<dbReference type="Proteomes" id="UP000663864">
    <property type="component" value="Unassembled WGS sequence"/>
</dbReference>
<dbReference type="PROSITE" id="PS51996">
    <property type="entry name" value="TR_MART"/>
    <property type="match status" value="1"/>
</dbReference>
<protein>
    <recommendedName>
        <fullName evidence="2">ADP ribosyltransferase domain-containing protein</fullName>
    </recommendedName>
</protein>
<accession>A0A815VR85</accession>
<sequence>MTRPKNLLTQFFWYQLFIYFLLRLDDYDDARKEMLHVCRQYYKDNQTTLKKIDIFDESYASDSAAEWYSKPTFVYHMLNTAIRTQNINSIISFRFFIINLHKQLKNLHKKYLTGLSHPTIMTVYRGQSLKRDEFDTLHVSDYISFNGFLSTTTAEDVARLFIEDNSNDLIAILWEIKINTKHTRTIFADISSFSAVKDESEILFTIGSLFKIESIDKNFNQSLCKITLTTVDDEDTCDSCIHEELIIIQETLRGQLPMLQLSSILLCMGEFDSFHFEKFLLP</sequence>
<feature type="domain" description="ADP ribosyltransferase" evidence="2">
    <location>
        <begin position="75"/>
        <end position="229"/>
    </location>
</feature>
<dbReference type="SUPFAM" id="SSF56399">
    <property type="entry name" value="ADP-ribosylation"/>
    <property type="match status" value="1"/>
</dbReference>
<gene>
    <name evidence="3" type="ORF">ZHD862_LOCUS38754</name>
</gene>
<dbReference type="InterPro" id="IPR003540">
    <property type="entry name" value="ADP-ribosyltransferase"/>
</dbReference>
<organism evidence="3 4">
    <name type="scientific">Rotaria sordida</name>
    <dbReference type="NCBI Taxonomy" id="392033"/>
    <lineage>
        <taxon>Eukaryota</taxon>
        <taxon>Metazoa</taxon>
        <taxon>Spiralia</taxon>
        <taxon>Gnathifera</taxon>
        <taxon>Rotifera</taxon>
        <taxon>Eurotatoria</taxon>
        <taxon>Bdelloidea</taxon>
        <taxon>Philodinida</taxon>
        <taxon>Philodinidae</taxon>
        <taxon>Rotaria</taxon>
    </lineage>
</organism>
<evidence type="ECO:0000259" key="2">
    <source>
        <dbReference type="Pfam" id="PF03496"/>
    </source>
</evidence>
<dbReference type="GO" id="GO:0005576">
    <property type="term" value="C:extracellular region"/>
    <property type="evidence" value="ECO:0007669"/>
    <property type="project" value="InterPro"/>
</dbReference>
<evidence type="ECO:0000313" key="4">
    <source>
        <dbReference type="Proteomes" id="UP000663864"/>
    </source>
</evidence>
<comment type="caution">
    <text evidence="3">The sequence shown here is derived from an EMBL/GenBank/DDBJ whole genome shotgun (WGS) entry which is preliminary data.</text>
</comment>
<evidence type="ECO:0000256" key="1">
    <source>
        <dbReference type="SAM" id="SignalP"/>
    </source>
</evidence>
<dbReference type="AlphaFoldDB" id="A0A815VR85"/>
<name>A0A815VR85_9BILA</name>
<feature type="signal peptide" evidence="1">
    <location>
        <begin position="1"/>
        <end position="23"/>
    </location>
</feature>
<dbReference type="EMBL" id="CAJNOT010010720">
    <property type="protein sequence ID" value="CAF1531490.1"/>
    <property type="molecule type" value="Genomic_DNA"/>
</dbReference>
<dbReference type="Gene3D" id="3.90.176.10">
    <property type="entry name" value="Toxin ADP-ribosyltransferase, Chain A, domain 1"/>
    <property type="match status" value="1"/>
</dbReference>
<dbReference type="Pfam" id="PF03496">
    <property type="entry name" value="ADPrib_exo_Tox"/>
    <property type="match status" value="1"/>
</dbReference>
<feature type="chain" id="PRO_5032640125" description="ADP ribosyltransferase domain-containing protein" evidence="1">
    <location>
        <begin position="24"/>
        <end position="282"/>
    </location>
</feature>